<protein>
    <submittedName>
        <fullName evidence="6">MAPK/MAK/MRK overlapping kinase</fullName>
        <ecNumber evidence="6">2.7.11.22</ecNumber>
    </submittedName>
</protein>
<dbReference type="PROSITE" id="PS00108">
    <property type="entry name" value="PROTEIN_KINASE_ST"/>
    <property type="match status" value="1"/>
</dbReference>
<dbReference type="InterPro" id="IPR017441">
    <property type="entry name" value="Protein_kinase_ATP_BS"/>
</dbReference>
<dbReference type="InterPro" id="IPR011009">
    <property type="entry name" value="Kinase-like_dom_sf"/>
</dbReference>
<proteinExistence type="predicted"/>
<feature type="binding site" evidence="3">
    <location>
        <position position="33"/>
    </location>
    <ligand>
        <name>ATP</name>
        <dbReference type="ChEBI" id="CHEBI:30616"/>
    </ligand>
</feature>
<sequence>MQKYEFLEKIGEGAFSVVYKARSYQSKNLVAIKEMKKVYRSSDDVEKFREIQALRKLSNHPNIIQLLEVVYDQKTGKLGLVFDLMKCNLFEIIDKRKHHLPVNKCKIIIYQVLLALDHFHRNGIFHRDIKPENILIDGDNVKLADCGSCRPIDSKQPFSEYISTRWYRAPECLLTDGYYSFKMDIWGLGCVFFEILMLFPLFPGKDEIDQIHRIHTVLGSPSEEYLSKIKKSKHMHFSFPKTNGSGLKKLLKASSDTLVDLLTKMLEYDADKRYTARQCLQHPFFSDLWDPNAPLYQPQAASQLASSQKAEEERKKAEEERKQEEKEKKRAEQRKARHEKQQREREEFMSDILQNQMNITRASSLAVVDLNSVTNSPQASHLPPLSVSRTQYNHSNDIPIVKENIEKKGKKKKTEEPETNSNLPVLQKKRQTTPTNTHPANTPKQALPALPPLQTVHFDSSRSKLKHGTQPLHDRSESPPAVQLLPSVRNGEDGVRNFSLLHMQRHQQQHGQKMQNSNGAHTKDLIQTRKKVDLVASPRTMMSINGVGLSPTRD</sequence>
<keyword evidence="7" id="KW-1185">Reference proteome</keyword>
<feature type="region of interest" description="Disordered" evidence="4">
    <location>
        <begin position="299"/>
        <end position="345"/>
    </location>
</feature>
<keyword evidence="6" id="KW-0418">Kinase</keyword>
<reference evidence="6 7" key="1">
    <citation type="journal article" date="2022" name="bioRxiv">
        <title>Genomics of Preaxostyla Flagellates Illuminates Evolutionary Transitions and the Path Towards Mitochondrial Loss.</title>
        <authorList>
            <person name="Novak L.V.F."/>
            <person name="Treitli S.C."/>
            <person name="Pyrih J."/>
            <person name="Halakuc P."/>
            <person name="Pipaliya S.V."/>
            <person name="Vacek V."/>
            <person name="Brzon O."/>
            <person name="Soukal P."/>
            <person name="Eme L."/>
            <person name="Dacks J.B."/>
            <person name="Karnkowska A."/>
            <person name="Elias M."/>
            <person name="Hampl V."/>
        </authorList>
    </citation>
    <scope>NUCLEOTIDE SEQUENCE [LARGE SCALE GENOMIC DNA]</scope>
    <source>
        <strain evidence="6">NAU3</strain>
        <tissue evidence="6">Gut</tissue>
    </source>
</reference>
<evidence type="ECO:0000256" key="1">
    <source>
        <dbReference type="ARBA" id="ARBA00022741"/>
    </source>
</evidence>
<gene>
    <name evidence="6" type="ORF">BLNAU_4857</name>
</gene>
<dbReference type="Proteomes" id="UP001281761">
    <property type="component" value="Unassembled WGS sequence"/>
</dbReference>
<dbReference type="EC" id="2.7.11.22" evidence="6"/>
<feature type="compositionally biased region" description="Low complexity" evidence="4">
    <location>
        <begin position="432"/>
        <end position="454"/>
    </location>
</feature>
<feature type="compositionally biased region" description="Low complexity" evidence="4">
    <location>
        <begin position="299"/>
        <end position="308"/>
    </location>
</feature>
<dbReference type="GO" id="GO:0004693">
    <property type="term" value="F:cyclin-dependent protein serine/threonine kinase activity"/>
    <property type="evidence" value="ECO:0007669"/>
    <property type="project" value="UniProtKB-EC"/>
</dbReference>
<dbReference type="Gene3D" id="1.10.510.10">
    <property type="entry name" value="Transferase(Phosphotransferase) domain 1"/>
    <property type="match status" value="1"/>
</dbReference>
<dbReference type="InterPro" id="IPR050117">
    <property type="entry name" value="MAPK"/>
</dbReference>
<organism evidence="6 7">
    <name type="scientific">Blattamonas nauphoetae</name>
    <dbReference type="NCBI Taxonomy" id="2049346"/>
    <lineage>
        <taxon>Eukaryota</taxon>
        <taxon>Metamonada</taxon>
        <taxon>Preaxostyla</taxon>
        <taxon>Oxymonadida</taxon>
        <taxon>Blattamonas</taxon>
    </lineage>
</organism>
<evidence type="ECO:0000313" key="7">
    <source>
        <dbReference type="Proteomes" id="UP001281761"/>
    </source>
</evidence>
<keyword evidence="2 3" id="KW-0067">ATP-binding</keyword>
<evidence type="ECO:0000256" key="4">
    <source>
        <dbReference type="SAM" id="MobiDB-lite"/>
    </source>
</evidence>
<keyword evidence="1 3" id="KW-0547">Nucleotide-binding</keyword>
<accession>A0ABQ9Y9H6</accession>
<evidence type="ECO:0000313" key="6">
    <source>
        <dbReference type="EMBL" id="KAK2960304.1"/>
    </source>
</evidence>
<dbReference type="PROSITE" id="PS50011">
    <property type="entry name" value="PROTEIN_KINASE_DOM"/>
    <property type="match status" value="1"/>
</dbReference>
<evidence type="ECO:0000256" key="2">
    <source>
        <dbReference type="ARBA" id="ARBA00022840"/>
    </source>
</evidence>
<dbReference type="PANTHER" id="PTHR24055">
    <property type="entry name" value="MITOGEN-ACTIVATED PROTEIN KINASE"/>
    <property type="match status" value="1"/>
</dbReference>
<comment type="caution">
    <text evidence="6">The sequence shown here is derived from an EMBL/GenBank/DDBJ whole genome shotgun (WGS) entry which is preliminary data.</text>
</comment>
<dbReference type="InterPro" id="IPR008271">
    <property type="entry name" value="Ser/Thr_kinase_AS"/>
</dbReference>
<dbReference type="EMBL" id="JARBJD010000024">
    <property type="protein sequence ID" value="KAK2960304.1"/>
    <property type="molecule type" value="Genomic_DNA"/>
</dbReference>
<dbReference type="SMART" id="SM00220">
    <property type="entry name" value="S_TKc"/>
    <property type="match status" value="1"/>
</dbReference>
<dbReference type="Pfam" id="PF00069">
    <property type="entry name" value="Pkinase"/>
    <property type="match status" value="1"/>
</dbReference>
<dbReference type="Gene3D" id="3.30.200.20">
    <property type="entry name" value="Phosphorylase Kinase, domain 1"/>
    <property type="match status" value="1"/>
</dbReference>
<dbReference type="PROSITE" id="PS00107">
    <property type="entry name" value="PROTEIN_KINASE_ATP"/>
    <property type="match status" value="1"/>
</dbReference>
<keyword evidence="6" id="KW-0808">Transferase</keyword>
<feature type="domain" description="Protein kinase" evidence="5">
    <location>
        <begin position="4"/>
        <end position="285"/>
    </location>
</feature>
<feature type="compositionally biased region" description="Basic and acidic residues" evidence="4">
    <location>
        <begin position="309"/>
        <end position="345"/>
    </location>
</feature>
<dbReference type="InterPro" id="IPR000719">
    <property type="entry name" value="Prot_kinase_dom"/>
</dbReference>
<dbReference type="SUPFAM" id="SSF56112">
    <property type="entry name" value="Protein kinase-like (PK-like)"/>
    <property type="match status" value="1"/>
</dbReference>
<evidence type="ECO:0000259" key="5">
    <source>
        <dbReference type="PROSITE" id="PS50011"/>
    </source>
</evidence>
<name>A0ABQ9Y9H6_9EUKA</name>
<evidence type="ECO:0000256" key="3">
    <source>
        <dbReference type="PROSITE-ProRule" id="PRU10141"/>
    </source>
</evidence>
<feature type="region of interest" description="Disordered" evidence="4">
    <location>
        <begin position="404"/>
        <end position="487"/>
    </location>
</feature>